<dbReference type="EC" id="5.6.2.3" evidence="1"/>
<dbReference type="GO" id="GO:0043139">
    <property type="term" value="F:5'-3' DNA helicase activity"/>
    <property type="evidence" value="ECO:0007669"/>
    <property type="project" value="UniProtKB-EC"/>
</dbReference>
<dbReference type="PANTHER" id="PTHR10492">
    <property type="match status" value="1"/>
</dbReference>
<reference evidence="3 4" key="1">
    <citation type="journal article" date="2017" name="Nat. Commun.">
        <title>Genome assembly with in vitro proximity ligation data and whole-genome triplication in lettuce.</title>
        <authorList>
            <person name="Reyes-Chin-Wo S."/>
            <person name="Wang Z."/>
            <person name="Yang X."/>
            <person name="Kozik A."/>
            <person name="Arikit S."/>
            <person name="Song C."/>
            <person name="Xia L."/>
            <person name="Froenicke L."/>
            <person name="Lavelle D.O."/>
            <person name="Truco M.J."/>
            <person name="Xia R."/>
            <person name="Zhu S."/>
            <person name="Xu C."/>
            <person name="Xu H."/>
            <person name="Xu X."/>
            <person name="Cox K."/>
            <person name="Korf I."/>
            <person name="Meyers B.C."/>
            <person name="Michelmore R.W."/>
        </authorList>
    </citation>
    <scope>NUCLEOTIDE SEQUENCE [LARGE SCALE GENOMIC DNA]</scope>
    <source>
        <strain evidence="4">cv. Salinas</strain>
        <tissue evidence="3">Seedlings</tissue>
    </source>
</reference>
<comment type="similarity">
    <text evidence="1">Belongs to the helicase family.</text>
</comment>
<comment type="catalytic activity">
    <reaction evidence="1">
        <text>ATP + H2O = ADP + phosphate + H(+)</text>
        <dbReference type="Rhea" id="RHEA:13065"/>
        <dbReference type="ChEBI" id="CHEBI:15377"/>
        <dbReference type="ChEBI" id="CHEBI:15378"/>
        <dbReference type="ChEBI" id="CHEBI:30616"/>
        <dbReference type="ChEBI" id="CHEBI:43474"/>
        <dbReference type="ChEBI" id="CHEBI:456216"/>
        <dbReference type="EC" id="5.6.2.3"/>
    </reaction>
</comment>
<keyword evidence="1" id="KW-0547">Nucleotide-binding</keyword>
<dbReference type="GO" id="GO:0000723">
    <property type="term" value="P:telomere maintenance"/>
    <property type="evidence" value="ECO:0007669"/>
    <property type="project" value="InterPro"/>
</dbReference>
<dbReference type="PANTHER" id="PTHR10492:SF96">
    <property type="entry name" value="ATP-DEPENDENT DNA HELICASE"/>
    <property type="match status" value="1"/>
</dbReference>
<comment type="cofactor">
    <cofactor evidence="1">
        <name>Mg(2+)</name>
        <dbReference type="ChEBI" id="CHEBI:18420"/>
    </cofactor>
</comment>
<keyword evidence="1" id="KW-0234">DNA repair</keyword>
<evidence type="ECO:0000313" key="4">
    <source>
        <dbReference type="Proteomes" id="UP000235145"/>
    </source>
</evidence>
<dbReference type="InterPro" id="IPR010285">
    <property type="entry name" value="DNA_helicase_pif1-like_DEAD"/>
</dbReference>
<evidence type="ECO:0000313" key="3">
    <source>
        <dbReference type="EMBL" id="KAJ0193704.1"/>
    </source>
</evidence>
<dbReference type="Proteomes" id="UP000235145">
    <property type="component" value="Unassembled WGS sequence"/>
</dbReference>
<dbReference type="InterPro" id="IPR027417">
    <property type="entry name" value="P-loop_NTPase"/>
</dbReference>
<dbReference type="Pfam" id="PF05970">
    <property type="entry name" value="PIF1"/>
    <property type="match status" value="1"/>
</dbReference>
<dbReference type="GO" id="GO:0005524">
    <property type="term" value="F:ATP binding"/>
    <property type="evidence" value="ECO:0007669"/>
    <property type="project" value="UniProtKB-KW"/>
</dbReference>
<accession>A0A9R1X0I3</accession>
<evidence type="ECO:0000256" key="1">
    <source>
        <dbReference type="RuleBase" id="RU363044"/>
    </source>
</evidence>
<keyword evidence="1" id="KW-0227">DNA damage</keyword>
<sequence length="624" mass="72046">MFFCIKPIIYDAISHGDTEIRCIGKCVLLPPSFVGGPRYMYNHYQDALSICREYGTIFYNLYIIEFQKRGLPHCHALIWVADSHKIKEPSAIDAYITVALPDPVCEALLYETITRCLIHGPCGLLNTEAPCMKDVFDKDGYVHYKKDSVAFHTYIVPYNKRLCSRFNAHINVEYCGWNMMIKYLFKYVSKRMERVRFKVWYLMRLRITLMVVSSVLTRLRDQDPSVVILPVHLRNMQSVFFKENTCIKQVVENLSFGSILLLGWFDKNKWDAADHDLTYASYLTKYWWDKNAKAWKKRKRSTFHALGKFIFVHSSAGELFYLRMLLSYHKGCNCNEDLRTVSNTLYSVFHGACDAHISCVLYFVICSFYVMLMILCLYEETTYDKEILTVTHEQMLSSLNKLTSTKTTQSVEEKGTGKTFLWTTLLAHFRSRGKIKLVVVASGIASLLLPSGRTAHSMFNILIDFSDNVACNITKRTMLVELLRRTSIIIWDEAPMSDRRCFESLDRSLRDILECETKVFGGMSLLLGWDFRQTLPVSPRSTPSEIISLTLPDLYLWSYFKLYKLNDNMSLKNFSNSLHTDLSVPNFASWLLKVGDGVIGEIDAFDKTNTIWIEIPHSLIIPPS</sequence>
<dbReference type="AlphaFoldDB" id="A0A9R1X0I3"/>
<comment type="caution">
    <text evidence="3">The sequence shown here is derived from an EMBL/GenBank/DDBJ whole genome shotgun (WGS) entry which is preliminary data.</text>
</comment>
<keyword evidence="1" id="KW-0347">Helicase</keyword>
<keyword evidence="1" id="KW-0378">Hydrolase</keyword>
<protein>
    <recommendedName>
        <fullName evidence="1">ATP-dependent DNA helicase</fullName>
        <ecNumber evidence="1">5.6.2.3</ecNumber>
    </recommendedName>
</protein>
<feature type="domain" description="DNA helicase Pif1-like DEAD-box helicase" evidence="2">
    <location>
        <begin position="414"/>
        <end position="600"/>
    </location>
</feature>
<gene>
    <name evidence="3" type="ORF">LSAT_V11C800425610</name>
</gene>
<keyword evidence="1" id="KW-0233">DNA recombination</keyword>
<evidence type="ECO:0000259" key="2">
    <source>
        <dbReference type="Pfam" id="PF05970"/>
    </source>
</evidence>
<name>A0A9R1X0I3_LACSA</name>
<dbReference type="GO" id="GO:0006310">
    <property type="term" value="P:DNA recombination"/>
    <property type="evidence" value="ECO:0007669"/>
    <property type="project" value="UniProtKB-KW"/>
</dbReference>
<keyword evidence="4" id="KW-1185">Reference proteome</keyword>
<keyword evidence="1" id="KW-0067">ATP-binding</keyword>
<dbReference type="SUPFAM" id="SSF52540">
    <property type="entry name" value="P-loop containing nucleoside triphosphate hydrolases"/>
    <property type="match status" value="1"/>
</dbReference>
<dbReference type="GO" id="GO:0006281">
    <property type="term" value="P:DNA repair"/>
    <property type="evidence" value="ECO:0007669"/>
    <property type="project" value="UniProtKB-KW"/>
</dbReference>
<proteinExistence type="inferred from homology"/>
<organism evidence="3 4">
    <name type="scientific">Lactuca sativa</name>
    <name type="common">Garden lettuce</name>
    <dbReference type="NCBI Taxonomy" id="4236"/>
    <lineage>
        <taxon>Eukaryota</taxon>
        <taxon>Viridiplantae</taxon>
        <taxon>Streptophyta</taxon>
        <taxon>Embryophyta</taxon>
        <taxon>Tracheophyta</taxon>
        <taxon>Spermatophyta</taxon>
        <taxon>Magnoliopsida</taxon>
        <taxon>eudicotyledons</taxon>
        <taxon>Gunneridae</taxon>
        <taxon>Pentapetalae</taxon>
        <taxon>asterids</taxon>
        <taxon>campanulids</taxon>
        <taxon>Asterales</taxon>
        <taxon>Asteraceae</taxon>
        <taxon>Cichorioideae</taxon>
        <taxon>Cichorieae</taxon>
        <taxon>Lactucinae</taxon>
        <taxon>Lactuca</taxon>
    </lineage>
</organism>
<dbReference type="Gene3D" id="3.40.50.300">
    <property type="entry name" value="P-loop containing nucleotide triphosphate hydrolases"/>
    <property type="match status" value="1"/>
</dbReference>
<dbReference type="EMBL" id="NBSK02000008">
    <property type="protein sequence ID" value="KAJ0193704.1"/>
    <property type="molecule type" value="Genomic_DNA"/>
</dbReference>
<dbReference type="GO" id="GO:0016787">
    <property type="term" value="F:hydrolase activity"/>
    <property type="evidence" value="ECO:0007669"/>
    <property type="project" value="UniProtKB-KW"/>
</dbReference>